<evidence type="ECO:0000256" key="1">
    <source>
        <dbReference type="SAM" id="Phobius"/>
    </source>
</evidence>
<keyword evidence="1" id="KW-1133">Transmembrane helix</keyword>
<feature type="transmembrane region" description="Helical" evidence="1">
    <location>
        <begin position="90"/>
        <end position="109"/>
    </location>
</feature>
<reference evidence="2 3" key="1">
    <citation type="submission" date="2019-05" db="EMBL/GenBank/DDBJ databases">
        <authorList>
            <consortium name="Pathogen Informatics"/>
        </authorList>
    </citation>
    <scope>NUCLEOTIDE SEQUENCE [LARGE SCALE GENOMIC DNA]</scope>
    <source>
        <strain evidence="2 3">NCTC5386</strain>
    </source>
</reference>
<proteinExistence type="predicted"/>
<sequence length="170" mass="19509">MKGKEENGMRTRNNVELVDKSFKIMLFFKLAFAAGESIAGVLLYFFKNETIQTFIAFLTSGEIAKNPNAFIASHLVQLGQLITVSGQRLAAIYLLLHGVLKLLTLFLLLRRKLWAYPLSILVFVGFIIYQLREFMATHHYSMIALTFFDLILILLTYLEYKNLKGNSRFC</sequence>
<feature type="transmembrane region" description="Helical" evidence="1">
    <location>
        <begin position="114"/>
        <end position="132"/>
    </location>
</feature>
<protein>
    <submittedName>
        <fullName evidence="2">Membrane protein</fullName>
    </submittedName>
</protein>
<evidence type="ECO:0000313" key="2">
    <source>
        <dbReference type="EMBL" id="VTS12573.1"/>
    </source>
</evidence>
<dbReference type="EMBL" id="CABEHT010000001">
    <property type="protein sequence ID" value="VTS12573.1"/>
    <property type="molecule type" value="Genomic_DNA"/>
</dbReference>
<dbReference type="Proteomes" id="UP000394068">
    <property type="component" value="Unassembled WGS sequence"/>
</dbReference>
<feature type="transmembrane region" description="Helical" evidence="1">
    <location>
        <begin position="21"/>
        <end position="46"/>
    </location>
</feature>
<accession>A0A4U9XHE9</accession>
<dbReference type="AlphaFoldDB" id="A0A4U9XHE9"/>
<dbReference type="InterPro" id="IPR021125">
    <property type="entry name" value="DUF2127"/>
</dbReference>
<dbReference type="Pfam" id="PF09900">
    <property type="entry name" value="DUF2127"/>
    <property type="match status" value="1"/>
</dbReference>
<name>A0A4U9XHE9_9STRE</name>
<organism evidence="2 3">
    <name type="scientific">Streptococcus pseudoporcinus</name>
    <dbReference type="NCBI Taxonomy" id="361101"/>
    <lineage>
        <taxon>Bacteria</taxon>
        <taxon>Bacillati</taxon>
        <taxon>Bacillota</taxon>
        <taxon>Bacilli</taxon>
        <taxon>Lactobacillales</taxon>
        <taxon>Streptococcaceae</taxon>
        <taxon>Streptococcus</taxon>
    </lineage>
</organism>
<keyword evidence="1" id="KW-0812">Transmembrane</keyword>
<dbReference type="PIRSF" id="PIRSF034455">
    <property type="entry name" value="UCP034455"/>
    <property type="match status" value="1"/>
</dbReference>
<feature type="transmembrane region" description="Helical" evidence="1">
    <location>
        <begin position="138"/>
        <end position="158"/>
    </location>
</feature>
<gene>
    <name evidence="2" type="ORF">NCTC5386_00386</name>
</gene>
<dbReference type="InterPro" id="IPR014591">
    <property type="entry name" value="UCP034455"/>
</dbReference>
<keyword evidence="1" id="KW-0472">Membrane</keyword>
<dbReference type="RefSeq" id="WP_077323596.1">
    <property type="nucleotide sequence ID" value="NZ_CABEHT010000001.1"/>
</dbReference>
<evidence type="ECO:0000313" key="3">
    <source>
        <dbReference type="Proteomes" id="UP000394068"/>
    </source>
</evidence>